<protein>
    <submittedName>
        <fullName evidence="2">Uncharacterized protein</fullName>
    </submittedName>
</protein>
<evidence type="ECO:0000313" key="2">
    <source>
        <dbReference type="EMBL" id="MCO5975379.1"/>
    </source>
</evidence>
<feature type="transmembrane region" description="Helical" evidence="1">
    <location>
        <begin position="37"/>
        <end position="54"/>
    </location>
</feature>
<feature type="transmembrane region" description="Helical" evidence="1">
    <location>
        <begin position="66"/>
        <end position="86"/>
    </location>
</feature>
<comment type="caution">
    <text evidence="2">The sequence shown here is derived from an EMBL/GenBank/DDBJ whole genome shotgun (WGS) entry which is preliminary data.</text>
</comment>
<dbReference type="EMBL" id="JAMXMC010000001">
    <property type="protein sequence ID" value="MCO5975379.1"/>
    <property type="molecule type" value="Genomic_DNA"/>
</dbReference>
<organism evidence="2 3">
    <name type="scientific">Ideonella oryzae</name>
    <dbReference type="NCBI Taxonomy" id="2937441"/>
    <lineage>
        <taxon>Bacteria</taxon>
        <taxon>Pseudomonadati</taxon>
        <taxon>Pseudomonadota</taxon>
        <taxon>Betaproteobacteria</taxon>
        <taxon>Burkholderiales</taxon>
        <taxon>Sphaerotilaceae</taxon>
        <taxon>Ideonella</taxon>
    </lineage>
</organism>
<keyword evidence="1" id="KW-1133">Transmembrane helix</keyword>
<evidence type="ECO:0000313" key="3">
    <source>
        <dbReference type="Proteomes" id="UP001204851"/>
    </source>
</evidence>
<proteinExistence type="predicted"/>
<dbReference type="Proteomes" id="UP001204851">
    <property type="component" value="Unassembled WGS sequence"/>
</dbReference>
<sequence length="90" mass="9612">MHVVLVMLGGLGQLGLFLLFAWLWGATPSAMALAAKAFVPVWLIVACVNMWVGVQHAGYSVREEAPILLIVFLLPAALSVGLALWLGRQG</sequence>
<keyword evidence="3" id="KW-1185">Reference proteome</keyword>
<reference evidence="2 3" key="1">
    <citation type="submission" date="2022-06" db="EMBL/GenBank/DDBJ databases">
        <title>Ideonella sp. NS12-5 Genome sequencing and assembly.</title>
        <authorList>
            <person name="Jung Y."/>
        </authorList>
    </citation>
    <scope>NUCLEOTIDE SEQUENCE [LARGE SCALE GENOMIC DNA]</scope>
    <source>
        <strain evidence="2 3">NS12-5</strain>
    </source>
</reference>
<name>A0ABT1BHG8_9BURK</name>
<gene>
    <name evidence="2" type="ORF">M0L44_01400</name>
</gene>
<accession>A0ABT1BHG8</accession>
<keyword evidence="1" id="KW-0812">Transmembrane</keyword>
<evidence type="ECO:0000256" key="1">
    <source>
        <dbReference type="SAM" id="Phobius"/>
    </source>
</evidence>
<dbReference type="RefSeq" id="WP_252767824.1">
    <property type="nucleotide sequence ID" value="NZ_JAMXMC010000001.1"/>
</dbReference>
<keyword evidence="1" id="KW-0472">Membrane</keyword>
<feature type="transmembrane region" description="Helical" evidence="1">
    <location>
        <begin position="6"/>
        <end position="25"/>
    </location>
</feature>